<name>A0A2H3G2D9_FUSOX</name>
<proteinExistence type="predicted"/>
<protein>
    <recommendedName>
        <fullName evidence="1">Heterokaryon incompatibility domain-containing protein</fullName>
    </recommendedName>
</protein>
<dbReference type="STRING" id="327505.A0A2H3G2D9"/>
<reference evidence="2 3" key="1">
    <citation type="journal article" date="2016" name="Environ. Microbiol.">
        <title>Effector profiles distinguish formae speciales of Fusarium oxysporum.</title>
        <authorList>
            <person name="van Dam P."/>
            <person name="Fokkens L."/>
            <person name="Schmidt S.M."/>
            <person name="Linmans J.H."/>
            <person name="Kistler H.C."/>
            <person name="Ma L.J."/>
            <person name="Rep M."/>
        </authorList>
    </citation>
    <scope>NUCLEOTIDE SEQUENCE [LARGE SCALE GENOMIC DNA]</scope>
    <source>
        <strain evidence="2 3">Forc016</strain>
    </source>
</reference>
<dbReference type="Pfam" id="PF06985">
    <property type="entry name" value="HET"/>
    <property type="match status" value="1"/>
</dbReference>
<accession>A0A2H3G2D9</accession>
<dbReference type="EMBL" id="MABQ02000010">
    <property type="protein sequence ID" value="PCD24576.1"/>
    <property type="molecule type" value="Genomic_DNA"/>
</dbReference>
<comment type="caution">
    <text evidence="2">The sequence shown here is derived from an EMBL/GenBank/DDBJ whole genome shotgun (WGS) entry which is preliminary data.</text>
</comment>
<dbReference type="PANTHER" id="PTHR33112:SF16">
    <property type="entry name" value="HETEROKARYON INCOMPATIBILITY DOMAIN-CONTAINING PROTEIN"/>
    <property type="match status" value="1"/>
</dbReference>
<dbReference type="InterPro" id="IPR010730">
    <property type="entry name" value="HET"/>
</dbReference>
<dbReference type="PANTHER" id="PTHR33112">
    <property type="entry name" value="DOMAIN PROTEIN, PUTATIVE-RELATED"/>
    <property type="match status" value="1"/>
</dbReference>
<reference evidence="2 3" key="2">
    <citation type="journal article" date="2017" name="Sci. Rep.">
        <title>A mobile pathogenicity chromosome in Fusarium oxysporum for infection of multiple cucurbit species.</title>
        <authorList>
            <person name="van Dam P."/>
            <person name="Fokkens L."/>
            <person name="Ayukawa Y."/>
            <person name="van der Gragt M."/>
            <person name="Ter Horst A."/>
            <person name="Brankovics B."/>
            <person name="Houterman P.M."/>
            <person name="Arie T."/>
            <person name="Rep M."/>
        </authorList>
    </citation>
    <scope>NUCLEOTIDE SEQUENCE [LARGE SCALE GENOMIC DNA]</scope>
    <source>
        <strain evidence="2 3">Forc016</strain>
    </source>
</reference>
<dbReference type="AlphaFoldDB" id="A0A2H3G2D9"/>
<organism evidence="2 3">
    <name type="scientific">Fusarium oxysporum f. sp. radicis-cucumerinum</name>
    <dbReference type="NCBI Taxonomy" id="327505"/>
    <lineage>
        <taxon>Eukaryota</taxon>
        <taxon>Fungi</taxon>
        <taxon>Dikarya</taxon>
        <taxon>Ascomycota</taxon>
        <taxon>Pezizomycotina</taxon>
        <taxon>Sordariomycetes</taxon>
        <taxon>Hypocreomycetidae</taxon>
        <taxon>Hypocreales</taxon>
        <taxon>Nectriaceae</taxon>
        <taxon>Fusarium</taxon>
        <taxon>Fusarium oxysporum species complex</taxon>
    </lineage>
</organism>
<sequence length="173" mass="19555">MIPANHCLKTQLIINLHFDMDHVPGSDQPKGPTWLIDVKEGRLFQGNHQNRYIALSYTWHDSANGIDRMNQLKLLTSNMSSMLAPNSLKRNTSQLPAIIQDAIELTGNIGERYLWVGRLCIVQDGPQKQFECMRMDEIYSGAYVTIVAAAEGGLFRNYGKSSKRSVNKTSHKY</sequence>
<evidence type="ECO:0000313" key="3">
    <source>
        <dbReference type="Proteomes" id="UP000219602"/>
    </source>
</evidence>
<feature type="domain" description="Heterokaryon incompatibility" evidence="1">
    <location>
        <begin position="52"/>
        <end position="167"/>
    </location>
</feature>
<evidence type="ECO:0000259" key="1">
    <source>
        <dbReference type="Pfam" id="PF06985"/>
    </source>
</evidence>
<gene>
    <name evidence="2" type="ORF">AU210_013695</name>
</gene>
<evidence type="ECO:0000313" key="2">
    <source>
        <dbReference type="EMBL" id="PCD24576.1"/>
    </source>
</evidence>
<dbReference type="Proteomes" id="UP000219602">
    <property type="component" value="Chromosome 12"/>
</dbReference>